<protein>
    <submittedName>
        <fullName evidence="2">Uncharacterized protein</fullName>
    </submittedName>
</protein>
<dbReference type="EMBL" id="CAJOBE010034962">
    <property type="protein sequence ID" value="CAF4306017.1"/>
    <property type="molecule type" value="Genomic_DNA"/>
</dbReference>
<name>A0A820I356_9BILA</name>
<reference evidence="2" key="1">
    <citation type="submission" date="2021-02" db="EMBL/GenBank/DDBJ databases">
        <authorList>
            <person name="Nowell W R."/>
        </authorList>
    </citation>
    <scope>NUCLEOTIDE SEQUENCE</scope>
</reference>
<feature type="region of interest" description="Disordered" evidence="1">
    <location>
        <begin position="1"/>
        <end position="26"/>
    </location>
</feature>
<feature type="compositionally biased region" description="Basic residues" evidence="1">
    <location>
        <begin position="17"/>
        <end position="26"/>
    </location>
</feature>
<comment type="caution">
    <text evidence="2">The sequence shown here is derived from an EMBL/GenBank/DDBJ whole genome shotgun (WGS) entry which is preliminary data.</text>
</comment>
<dbReference type="AlphaFoldDB" id="A0A820I356"/>
<gene>
    <name evidence="2" type="ORF">FNK824_LOCUS40819</name>
</gene>
<dbReference type="Proteomes" id="UP000663874">
    <property type="component" value="Unassembled WGS sequence"/>
</dbReference>
<sequence>PPCTGCGQDAIQTRTRSPVRRTRNAGKRCEPLKETRYFQTAVPC</sequence>
<organism evidence="2 3">
    <name type="scientific">Rotaria sordida</name>
    <dbReference type="NCBI Taxonomy" id="392033"/>
    <lineage>
        <taxon>Eukaryota</taxon>
        <taxon>Metazoa</taxon>
        <taxon>Spiralia</taxon>
        <taxon>Gnathifera</taxon>
        <taxon>Rotifera</taxon>
        <taxon>Eurotatoria</taxon>
        <taxon>Bdelloidea</taxon>
        <taxon>Philodinida</taxon>
        <taxon>Philodinidae</taxon>
        <taxon>Rotaria</taxon>
    </lineage>
</organism>
<evidence type="ECO:0000313" key="3">
    <source>
        <dbReference type="Proteomes" id="UP000663874"/>
    </source>
</evidence>
<proteinExistence type="predicted"/>
<accession>A0A820I356</accession>
<feature type="non-terminal residue" evidence="2">
    <location>
        <position position="1"/>
    </location>
</feature>
<evidence type="ECO:0000256" key="1">
    <source>
        <dbReference type="SAM" id="MobiDB-lite"/>
    </source>
</evidence>
<evidence type="ECO:0000313" key="2">
    <source>
        <dbReference type="EMBL" id="CAF4306017.1"/>
    </source>
</evidence>